<dbReference type="SUPFAM" id="SSF52047">
    <property type="entry name" value="RNI-like"/>
    <property type="match status" value="2"/>
</dbReference>
<dbReference type="SMART" id="SM00368">
    <property type="entry name" value="LRR_RI"/>
    <property type="match status" value="9"/>
</dbReference>
<dbReference type="InterPro" id="IPR032675">
    <property type="entry name" value="LRR_dom_sf"/>
</dbReference>
<gene>
    <name evidence="1" type="ORF">DYB32_010223</name>
</gene>
<evidence type="ECO:0000313" key="2">
    <source>
        <dbReference type="Proteomes" id="UP000285060"/>
    </source>
</evidence>
<dbReference type="InterPro" id="IPR001611">
    <property type="entry name" value="Leu-rich_rpt"/>
</dbReference>
<proteinExistence type="predicted"/>
<dbReference type="EMBL" id="QUSY01002902">
    <property type="protein sequence ID" value="RHY19482.1"/>
    <property type="molecule type" value="Genomic_DNA"/>
</dbReference>
<protein>
    <submittedName>
        <fullName evidence="1">Uncharacterized protein</fullName>
    </submittedName>
</protein>
<dbReference type="Pfam" id="PF13516">
    <property type="entry name" value="LRR_6"/>
    <property type="match status" value="4"/>
</dbReference>
<comment type="caution">
    <text evidence="1">The sequence shown here is derived from an EMBL/GenBank/DDBJ whole genome shotgun (WGS) entry which is preliminary data.</text>
</comment>
<accession>A0A3R6VE65</accession>
<dbReference type="Proteomes" id="UP000285060">
    <property type="component" value="Unassembled WGS sequence"/>
</dbReference>
<dbReference type="PANTHER" id="PTHR24114">
    <property type="entry name" value="LEUCINE RICH REPEAT FAMILY PROTEIN"/>
    <property type="match status" value="1"/>
</dbReference>
<sequence length="424" mass="43560">MAWGAKTGVTDLVQKLQAGNTKNMYVLRTRTVSTADAIALAAALATHPIMEEFYLSGHDLDAAGLAAFASVLATNTVLQKLAVGTSALGDAGVAVLANGLAQNPTSAIIDWDFELKGFGNAGAASIGAMLAANCSIRHVNVSRNTFDATGFDAIIAGLHASPTSTVQSLDVHDSDLVLGSSSVLPDYIRDTKCSLRSIVLTGNPLGKTATAFFSALGTNTSIESLHLSHCNLSDDALAALGHALATNQHLKHLDISHSSFSANSVDAFSHGLAPNRTLESLNLATTGLNDTLVDTLAAALPPQLTALNVSGNGLTAVAATLLLRSTSLTELRLFHNALGDGIAKVMPVLQANKTVQVLDVGANDLHGDLAVLLFNGLHAHSSLKTLEMGGNNLGDSGLAALEALHAANPSLDVAMDKAASSEQV</sequence>
<dbReference type="AlphaFoldDB" id="A0A3R6VE65"/>
<dbReference type="PANTHER" id="PTHR24114:SF2">
    <property type="entry name" value="F-BOX DOMAIN-CONTAINING PROTEIN-RELATED"/>
    <property type="match status" value="1"/>
</dbReference>
<reference evidence="1 2" key="1">
    <citation type="submission" date="2018-08" db="EMBL/GenBank/DDBJ databases">
        <title>Aphanomyces genome sequencing and annotation.</title>
        <authorList>
            <person name="Minardi D."/>
            <person name="Oidtmann B."/>
            <person name="Van Der Giezen M."/>
            <person name="Studholme D.J."/>
        </authorList>
    </citation>
    <scope>NUCLEOTIDE SEQUENCE [LARGE SCALE GENOMIC DNA]</scope>
    <source>
        <strain evidence="1 2">NJM0002</strain>
    </source>
</reference>
<organism evidence="1 2">
    <name type="scientific">Aphanomyces invadans</name>
    <dbReference type="NCBI Taxonomy" id="157072"/>
    <lineage>
        <taxon>Eukaryota</taxon>
        <taxon>Sar</taxon>
        <taxon>Stramenopiles</taxon>
        <taxon>Oomycota</taxon>
        <taxon>Saprolegniomycetes</taxon>
        <taxon>Saprolegniales</taxon>
        <taxon>Verrucalvaceae</taxon>
        <taxon>Aphanomyces</taxon>
    </lineage>
</organism>
<evidence type="ECO:0000313" key="1">
    <source>
        <dbReference type="EMBL" id="RHY19482.1"/>
    </source>
</evidence>
<dbReference type="Gene3D" id="3.80.10.10">
    <property type="entry name" value="Ribonuclease Inhibitor"/>
    <property type="match status" value="3"/>
</dbReference>
<keyword evidence="2" id="KW-1185">Reference proteome</keyword>
<name>A0A3R6VE65_9STRA</name>
<dbReference type="InterPro" id="IPR052394">
    <property type="entry name" value="LRR-containing"/>
</dbReference>
<dbReference type="VEuPathDB" id="FungiDB:H310_08738"/>